<dbReference type="Proteomes" id="UP000626092">
    <property type="component" value="Unassembled WGS sequence"/>
</dbReference>
<dbReference type="AlphaFoldDB" id="A0A834H682"/>
<protein>
    <submittedName>
        <fullName evidence="2">Uncharacterized protein</fullName>
    </submittedName>
</protein>
<name>A0A834H682_RHOSS</name>
<evidence type="ECO:0000313" key="2">
    <source>
        <dbReference type="EMBL" id="KAF7147078.1"/>
    </source>
</evidence>
<accession>A0A834H682</accession>
<dbReference type="OrthoDB" id="1552328at2759"/>
<comment type="caution">
    <text evidence="2">The sequence shown here is derived from an EMBL/GenBank/DDBJ whole genome shotgun (WGS) entry which is preliminary data.</text>
</comment>
<evidence type="ECO:0000313" key="3">
    <source>
        <dbReference type="Proteomes" id="UP000626092"/>
    </source>
</evidence>
<evidence type="ECO:0000256" key="1">
    <source>
        <dbReference type="SAM" id="MobiDB-lite"/>
    </source>
</evidence>
<reference evidence="2" key="1">
    <citation type="submission" date="2019-11" db="EMBL/GenBank/DDBJ databases">
        <authorList>
            <person name="Liu Y."/>
            <person name="Hou J."/>
            <person name="Li T.-Q."/>
            <person name="Guan C.-H."/>
            <person name="Wu X."/>
            <person name="Wu H.-Z."/>
            <person name="Ling F."/>
            <person name="Zhang R."/>
            <person name="Shi X.-G."/>
            <person name="Ren J.-P."/>
            <person name="Chen E.-F."/>
            <person name="Sun J.-M."/>
        </authorList>
    </citation>
    <scope>NUCLEOTIDE SEQUENCE</scope>
    <source>
        <strain evidence="2">Adult_tree_wgs_1</strain>
        <tissue evidence="2">Leaves</tissue>
    </source>
</reference>
<organism evidence="2 3">
    <name type="scientific">Rhododendron simsii</name>
    <name type="common">Sims's rhododendron</name>
    <dbReference type="NCBI Taxonomy" id="118357"/>
    <lineage>
        <taxon>Eukaryota</taxon>
        <taxon>Viridiplantae</taxon>
        <taxon>Streptophyta</taxon>
        <taxon>Embryophyta</taxon>
        <taxon>Tracheophyta</taxon>
        <taxon>Spermatophyta</taxon>
        <taxon>Magnoliopsida</taxon>
        <taxon>eudicotyledons</taxon>
        <taxon>Gunneridae</taxon>
        <taxon>Pentapetalae</taxon>
        <taxon>asterids</taxon>
        <taxon>Ericales</taxon>
        <taxon>Ericaceae</taxon>
        <taxon>Ericoideae</taxon>
        <taxon>Rhodoreae</taxon>
        <taxon>Rhododendron</taxon>
    </lineage>
</organism>
<gene>
    <name evidence="2" type="ORF">RHSIM_Rhsim03G0114400</name>
</gene>
<proteinExistence type="predicted"/>
<dbReference type="EMBL" id="WJXA01000003">
    <property type="protein sequence ID" value="KAF7147078.1"/>
    <property type="molecule type" value="Genomic_DNA"/>
</dbReference>
<sequence length="206" mass="23309">MKEDNARLKATGMIDPDYMPPSNHEDVNDDESLDSFESPINARSQVELQHDSTRVLKRMTLTPNRCRRGISRELDIQRLVDKSGKLLVPIPQEYRTPVGIYASKLACKIGVEVRAQVQDRSVKSWKAMDEGIKAPLLQSRKHGLISMFQVLCFLIFVGCNKTKHRYGTKSLTVRVHEHVGRLAVPTWFSLFLDLTNGGMSMTAKIV</sequence>
<feature type="region of interest" description="Disordered" evidence="1">
    <location>
        <begin position="1"/>
        <end position="34"/>
    </location>
</feature>
<keyword evidence="3" id="KW-1185">Reference proteome</keyword>